<reference evidence="2 3" key="1">
    <citation type="submission" date="2019-04" db="EMBL/GenBank/DDBJ databases">
        <title>Genome of a novel bacterium Candidatus Jettenia ecosi reconstructed from metagenome of an anammox bioreactor.</title>
        <authorList>
            <person name="Mardanov A.V."/>
            <person name="Beletsky A.V."/>
            <person name="Ravin N.V."/>
            <person name="Botchkova E.A."/>
            <person name="Litti Y.V."/>
            <person name="Nozhevnikova A.N."/>
        </authorList>
    </citation>
    <scope>NUCLEOTIDE SEQUENCE [LARGE SCALE GENOMIC DNA]</scope>
    <source>
        <strain evidence="2">J2</strain>
    </source>
</reference>
<accession>A0A533QE10</accession>
<keyword evidence="1" id="KW-0812">Transmembrane</keyword>
<keyword evidence="1" id="KW-1133">Transmembrane helix</keyword>
<evidence type="ECO:0000313" key="2">
    <source>
        <dbReference type="EMBL" id="TLD42914.1"/>
    </source>
</evidence>
<protein>
    <submittedName>
        <fullName evidence="2">Uncharacterized protein</fullName>
    </submittedName>
</protein>
<dbReference type="AlphaFoldDB" id="A0A533QE10"/>
<dbReference type="Proteomes" id="UP000319783">
    <property type="component" value="Unassembled WGS sequence"/>
</dbReference>
<gene>
    <name evidence="2" type="ORF">JETT_0814</name>
</gene>
<feature type="transmembrane region" description="Helical" evidence="1">
    <location>
        <begin position="16"/>
        <end position="36"/>
    </location>
</feature>
<evidence type="ECO:0000313" key="3">
    <source>
        <dbReference type="Proteomes" id="UP000319783"/>
    </source>
</evidence>
<evidence type="ECO:0000256" key="1">
    <source>
        <dbReference type="SAM" id="Phobius"/>
    </source>
</evidence>
<organism evidence="2 3">
    <name type="scientific">Candidatus Jettenia ecosi</name>
    <dbReference type="NCBI Taxonomy" id="2494326"/>
    <lineage>
        <taxon>Bacteria</taxon>
        <taxon>Pseudomonadati</taxon>
        <taxon>Planctomycetota</taxon>
        <taxon>Candidatus Brocadiia</taxon>
        <taxon>Candidatus Brocadiales</taxon>
        <taxon>Candidatus Brocadiaceae</taxon>
        <taxon>Candidatus Jettenia</taxon>
    </lineage>
</organism>
<sequence>MHMRTNPAPVCLEHGWLVHAHGIKSWLIVFGFIFGLL</sequence>
<name>A0A533QE10_9BACT</name>
<keyword evidence="1" id="KW-0472">Membrane</keyword>
<dbReference type="EMBL" id="SULG01000011">
    <property type="protein sequence ID" value="TLD42914.1"/>
    <property type="molecule type" value="Genomic_DNA"/>
</dbReference>
<comment type="caution">
    <text evidence="2">The sequence shown here is derived from an EMBL/GenBank/DDBJ whole genome shotgun (WGS) entry which is preliminary data.</text>
</comment>
<proteinExistence type="predicted"/>